<feature type="region of interest" description="Disordered" evidence="1">
    <location>
        <begin position="1"/>
        <end position="108"/>
    </location>
</feature>
<feature type="compositionally biased region" description="Polar residues" evidence="1">
    <location>
        <begin position="1"/>
        <end position="10"/>
    </location>
</feature>
<dbReference type="EMBL" id="HBJA01106984">
    <property type="protein sequence ID" value="CAE0825718.1"/>
    <property type="molecule type" value="Transcribed_RNA"/>
</dbReference>
<feature type="compositionally biased region" description="Low complexity" evidence="1">
    <location>
        <begin position="170"/>
        <end position="180"/>
    </location>
</feature>
<evidence type="ECO:0000256" key="1">
    <source>
        <dbReference type="SAM" id="MobiDB-lite"/>
    </source>
</evidence>
<feature type="compositionally biased region" description="Polar residues" evidence="1">
    <location>
        <begin position="77"/>
        <end position="89"/>
    </location>
</feature>
<name>A0A7S4G584_9EUGL</name>
<evidence type="ECO:0000313" key="2">
    <source>
        <dbReference type="EMBL" id="CAE0825718.1"/>
    </source>
</evidence>
<accession>A0A7S4G584</accession>
<feature type="region of interest" description="Disordered" evidence="1">
    <location>
        <begin position="474"/>
        <end position="500"/>
    </location>
</feature>
<sequence>MNAPLETNLQAALEPPKANFEFGRPASAFGSPDIWPSGQQTNARPSTAPPTGADPDSPTRPRSGNLSLLKERLQGKIATQSPARGSATNSADRQRASRRSSSPSWDAKGVLDFGKVITRDQRAANMPQGTFTDLSYDAHLSVDSRCKNVPTFMLKSPTKPQERLFRRRAQSASSSPAPQSHEQFAELPEERVVAGGCVPFDKVTNREQRAKVLQRWRGPMFNPDIPWYPEGKPAHIAGFTMDSNPHKSSFLETTKSGDLAESLMYNPKYTQVEGRKEKGVLKFNGYVGRKPMQSAARRRGNRDLDTSLTPNYFPDARHQRTISFDKQTDRSSGAKRGRNLCPVRQRQYKDEVTLRPKYNALDKKADKVVPFSRGIAREQTTSAVNQSRTTGTTANVREVSDIHQTVVKTKPRVKGYVSMATQSSRYDRPASRFAIAEENEGTKRTMYYSPADKFALNNFRLQQEQAYQNAFNEVYDQQEFDEEEEEDMPTGSTNLNDDYY</sequence>
<organism evidence="2">
    <name type="scientific">Eutreptiella gymnastica</name>
    <dbReference type="NCBI Taxonomy" id="73025"/>
    <lineage>
        <taxon>Eukaryota</taxon>
        <taxon>Discoba</taxon>
        <taxon>Euglenozoa</taxon>
        <taxon>Euglenida</taxon>
        <taxon>Spirocuta</taxon>
        <taxon>Euglenophyceae</taxon>
        <taxon>Eutreptiales</taxon>
        <taxon>Eutreptiaceae</taxon>
        <taxon>Eutreptiella</taxon>
    </lineage>
</organism>
<feature type="region of interest" description="Disordered" evidence="1">
    <location>
        <begin position="291"/>
        <end position="311"/>
    </location>
</feature>
<protein>
    <submittedName>
        <fullName evidence="2">Uncharacterized protein</fullName>
    </submittedName>
</protein>
<gene>
    <name evidence="2" type="ORF">EGYM00163_LOCUS36970</name>
</gene>
<feature type="region of interest" description="Disordered" evidence="1">
    <location>
        <begin position="152"/>
        <end position="185"/>
    </location>
</feature>
<reference evidence="2" key="1">
    <citation type="submission" date="2021-01" db="EMBL/GenBank/DDBJ databases">
        <authorList>
            <person name="Corre E."/>
            <person name="Pelletier E."/>
            <person name="Niang G."/>
            <person name="Scheremetjew M."/>
            <person name="Finn R."/>
            <person name="Kale V."/>
            <person name="Holt S."/>
            <person name="Cochrane G."/>
            <person name="Meng A."/>
            <person name="Brown T."/>
            <person name="Cohen L."/>
        </authorList>
    </citation>
    <scope>NUCLEOTIDE SEQUENCE</scope>
    <source>
        <strain evidence="2">CCMP1594</strain>
    </source>
</reference>
<feature type="compositionally biased region" description="Polar residues" evidence="1">
    <location>
        <begin position="490"/>
        <end position="500"/>
    </location>
</feature>
<proteinExistence type="predicted"/>
<dbReference type="AlphaFoldDB" id="A0A7S4G584"/>
<feature type="compositionally biased region" description="Acidic residues" evidence="1">
    <location>
        <begin position="476"/>
        <end position="488"/>
    </location>
</feature>